<gene>
    <name evidence="2" type="ORF">A3K49_05685</name>
</gene>
<evidence type="ECO:0000313" key="2">
    <source>
        <dbReference type="EMBL" id="OGC28443.1"/>
    </source>
</evidence>
<proteinExistence type="predicted"/>
<feature type="chain" id="PRO_5009514577" description="SH3b domain-containing protein" evidence="1">
    <location>
        <begin position="20"/>
        <end position="111"/>
    </location>
</feature>
<name>A0A1F4T8T0_UNCSA</name>
<evidence type="ECO:0000313" key="3">
    <source>
        <dbReference type="Proteomes" id="UP000178602"/>
    </source>
</evidence>
<protein>
    <recommendedName>
        <fullName evidence="4">SH3b domain-containing protein</fullName>
    </recommendedName>
</protein>
<keyword evidence="1" id="KW-0732">Signal</keyword>
<comment type="caution">
    <text evidence="2">The sequence shown here is derived from an EMBL/GenBank/DDBJ whole genome shotgun (WGS) entry which is preliminary data.</text>
</comment>
<reference evidence="2 3" key="1">
    <citation type="journal article" date="2016" name="Nat. Commun.">
        <title>Thousands of microbial genomes shed light on interconnected biogeochemical processes in an aquifer system.</title>
        <authorList>
            <person name="Anantharaman K."/>
            <person name="Brown C.T."/>
            <person name="Hug L.A."/>
            <person name="Sharon I."/>
            <person name="Castelle C.J."/>
            <person name="Probst A.J."/>
            <person name="Thomas B.C."/>
            <person name="Singh A."/>
            <person name="Wilkins M.J."/>
            <person name="Karaoz U."/>
            <person name="Brodie E.L."/>
            <person name="Williams K.H."/>
            <person name="Hubbard S.S."/>
            <person name="Banfield J.F."/>
        </authorList>
    </citation>
    <scope>NUCLEOTIDE SEQUENCE [LARGE SCALE GENOMIC DNA]</scope>
</reference>
<dbReference type="EMBL" id="MEUG01000001">
    <property type="protein sequence ID" value="OGC28443.1"/>
    <property type="molecule type" value="Genomic_DNA"/>
</dbReference>
<organism evidence="2 3">
    <name type="scientific">candidate division WOR-1 bacterium RIFOXYC12_FULL_54_18</name>
    <dbReference type="NCBI Taxonomy" id="1802584"/>
    <lineage>
        <taxon>Bacteria</taxon>
        <taxon>Bacillati</taxon>
        <taxon>Saganbacteria</taxon>
    </lineage>
</organism>
<evidence type="ECO:0000256" key="1">
    <source>
        <dbReference type="SAM" id="SignalP"/>
    </source>
</evidence>
<dbReference type="AlphaFoldDB" id="A0A1F4T8T0"/>
<accession>A0A1F4T8T0</accession>
<dbReference type="Proteomes" id="UP000178602">
    <property type="component" value="Unassembled WGS sequence"/>
</dbReference>
<feature type="signal peptide" evidence="1">
    <location>
        <begin position="1"/>
        <end position="19"/>
    </location>
</feature>
<evidence type="ECO:0008006" key="4">
    <source>
        <dbReference type="Google" id="ProtNLM"/>
    </source>
</evidence>
<sequence>MKYAFIIAILAVLLAPALAADKGMEIPVKELYTAPSEDSNLVYSIPIEVKMLDMSLDGNWYKVKISYSIGPFSYTYVGWTKIPVGEILAERERKATEKVALTNKDKAPAEK</sequence>